<dbReference type="RefSeq" id="WP_146416484.1">
    <property type="nucleotide sequence ID" value="NZ_SJPZ01000004.1"/>
</dbReference>
<reference evidence="2 3" key="1">
    <citation type="submission" date="2019-02" db="EMBL/GenBank/DDBJ databases">
        <title>Deep-cultivation of Planctomycetes and their phenomic and genomic characterization uncovers novel biology.</title>
        <authorList>
            <person name="Wiegand S."/>
            <person name="Jogler M."/>
            <person name="Boedeker C."/>
            <person name="Pinto D."/>
            <person name="Vollmers J."/>
            <person name="Rivas-Marin E."/>
            <person name="Kohn T."/>
            <person name="Peeters S.H."/>
            <person name="Heuer A."/>
            <person name="Rast P."/>
            <person name="Oberbeckmann S."/>
            <person name="Bunk B."/>
            <person name="Jeske O."/>
            <person name="Meyerdierks A."/>
            <person name="Storesund J.E."/>
            <person name="Kallscheuer N."/>
            <person name="Luecker S."/>
            <person name="Lage O.M."/>
            <person name="Pohl T."/>
            <person name="Merkel B.J."/>
            <person name="Hornburger P."/>
            <person name="Mueller R.-W."/>
            <person name="Bruemmer F."/>
            <person name="Labrenz M."/>
            <person name="Spormann A.M."/>
            <person name="Op Den Camp H."/>
            <person name="Overmann J."/>
            <person name="Amann R."/>
            <person name="Jetten M.S.M."/>
            <person name="Mascher T."/>
            <person name="Medema M.H."/>
            <person name="Devos D.P."/>
            <person name="Kaster A.-K."/>
            <person name="Ovreas L."/>
            <person name="Rohde M."/>
            <person name="Galperin M.Y."/>
            <person name="Jogler C."/>
        </authorList>
    </citation>
    <scope>NUCLEOTIDE SEQUENCE [LARGE SCALE GENOMIC DNA]</scope>
    <source>
        <strain evidence="2 3">V7</strain>
    </source>
</reference>
<evidence type="ECO:0000313" key="3">
    <source>
        <dbReference type="Proteomes" id="UP000316476"/>
    </source>
</evidence>
<organism evidence="2 3">
    <name type="scientific">Crateriforma conspicua</name>
    <dbReference type="NCBI Taxonomy" id="2527996"/>
    <lineage>
        <taxon>Bacteria</taxon>
        <taxon>Pseudomonadati</taxon>
        <taxon>Planctomycetota</taxon>
        <taxon>Planctomycetia</taxon>
        <taxon>Planctomycetales</taxon>
        <taxon>Planctomycetaceae</taxon>
        <taxon>Crateriforma</taxon>
    </lineage>
</organism>
<evidence type="ECO:0000313" key="2">
    <source>
        <dbReference type="EMBL" id="TWU59691.1"/>
    </source>
</evidence>
<dbReference type="InterPro" id="IPR046346">
    <property type="entry name" value="Aminoacid_DH-like_N_sf"/>
</dbReference>
<name>A0A5C6FI50_9PLAN</name>
<dbReference type="SUPFAM" id="SSF53223">
    <property type="entry name" value="Aminoacid dehydrogenase-like, N-terminal domain"/>
    <property type="match status" value="1"/>
</dbReference>
<sequence length="293" mass="32111">MDESVEPVIALLGHPIAGNPAPLALSRAVAALGLDCRLHSFDVTPDDLPTALSGLRVLGFTGVWLDDRLSPHAGRWDSIQENAPHHGGEPANVQPPGPGSHPDNPASNDKAPTDQPSSDAIHIDAITDKATRSIATRCDCLWRCHDTPDQLVGANRRRRFFRERMAVALRQCDDAANSIWVIHHRQRNLDDPASNQRLSQSRVIVLPDLSSTGDAIVSRLNVDAWPEPTEPTVVFDLSREGHPESDKLRKRGYELIGWTEALVGSLNACLQIWTGRQGSSEIMFEAIEEYLGV</sequence>
<dbReference type="AlphaFoldDB" id="A0A5C6FI50"/>
<dbReference type="Gene3D" id="3.40.50.10860">
    <property type="entry name" value="Leucine Dehydrogenase, chain A, domain 1"/>
    <property type="match status" value="1"/>
</dbReference>
<comment type="caution">
    <text evidence="2">The sequence shown here is derived from an EMBL/GenBank/DDBJ whole genome shotgun (WGS) entry which is preliminary data.</text>
</comment>
<dbReference type="EMBL" id="SJPZ01000004">
    <property type="protein sequence ID" value="TWU59691.1"/>
    <property type="molecule type" value="Genomic_DNA"/>
</dbReference>
<dbReference type="OrthoDB" id="9792692at2"/>
<dbReference type="Proteomes" id="UP000316476">
    <property type="component" value="Unassembled WGS sequence"/>
</dbReference>
<feature type="region of interest" description="Disordered" evidence="1">
    <location>
        <begin position="75"/>
        <end position="118"/>
    </location>
</feature>
<protein>
    <submittedName>
        <fullName evidence="2">Uncharacterized protein</fullName>
    </submittedName>
</protein>
<proteinExistence type="predicted"/>
<gene>
    <name evidence="2" type="ORF">V7x_54650</name>
</gene>
<accession>A0A5C6FI50</accession>
<evidence type="ECO:0000256" key="1">
    <source>
        <dbReference type="SAM" id="MobiDB-lite"/>
    </source>
</evidence>
<dbReference type="GO" id="GO:0016491">
    <property type="term" value="F:oxidoreductase activity"/>
    <property type="evidence" value="ECO:0007669"/>
    <property type="project" value="UniProtKB-ARBA"/>
</dbReference>